<dbReference type="RefSeq" id="WP_190567962.1">
    <property type="nucleotide sequence ID" value="NZ_JACJQL010000017.1"/>
</dbReference>
<dbReference type="SMART" id="SM00421">
    <property type="entry name" value="HTH_LUXR"/>
    <property type="match status" value="1"/>
</dbReference>
<keyword evidence="6" id="KW-1185">Reference proteome</keyword>
<feature type="domain" description="HTH luxR-type" evidence="4">
    <location>
        <begin position="304"/>
        <end position="371"/>
    </location>
</feature>
<dbReference type="InterPro" id="IPR000792">
    <property type="entry name" value="Tscrpt_reg_LuxR_C"/>
</dbReference>
<organism evidence="5 6">
    <name type="scientific">Nostoc parmelioides FACHB-3921</name>
    <dbReference type="NCBI Taxonomy" id="2692909"/>
    <lineage>
        <taxon>Bacteria</taxon>
        <taxon>Bacillati</taxon>
        <taxon>Cyanobacteriota</taxon>
        <taxon>Cyanophyceae</taxon>
        <taxon>Nostocales</taxon>
        <taxon>Nostocaceae</taxon>
        <taxon>Nostoc</taxon>
    </lineage>
</organism>
<dbReference type="PROSITE" id="PS00622">
    <property type="entry name" value="HTH_LUXR_1"/>
    <property type="match status" value="1"/>
</dbReference>
<dbReference type="SUPFAM" id="SSF46894">
    <property type="entry name" value="C-terminal effector domain of the bipartite response regulators"/>
    <property type="match status" value="1"/>
</dbReference>
<dbReference type="PROSITE" id="PS50043">
    <property type="entry name" value="HTH_LUXR_2"/>
    <property type="match status" value="1"/>
</dbReference>
<dbReference type="InterPro" id="IPR036388">
    <property type="entry name" value="WH-like_DNA-bd_sf"/>
</dbReference>
<evidence type="ECO:0000313" key="6">
    <source>
        <dbReference type="Proteomes" id="UP000621307"/>
    </source>
</evidence>
<dbReference type="PANTHER" id="PTHR44688">
    <property type="entry name" value="DNA-BINDING TRANSCRIPTIONAL ACTIVATOR DEVR_DOSR"/>
    <property type="match status" value="1"/>
</dbReference>
<evidence type="ECO:0000313" key="5">
    <source>
        <dbReference type="EMBL" id="MBD2252372.1"/>
    </source>
</evidence>
<sequence>MQRLKHSDWQRMLEFLRSLYVPCSLDQFPTQILTALPKLVGAETFSIGSFNMGSAPFSTRFYTFPRYEVGMAAESFTSQRQNFFAHPVAQHYLQTLDEQALAISDFFSEQEFQRREAFYAFFQSFGLADQMSVFFKLPSIRNADQFHQGQNHLVLSISRDRRNFTERDRLILNLIRPHLQQAYENIAAFNQLQSQLVEQHQATEQVAVISLSINGKVKWMTQKAGEILHHYFPPSNAKFFLPDILQRWINHQVFELVQSTETFTSPCPLRLELDGRRLTIRLNYNAQLEQVYLLLEETQAIEFSVEALQMMGLTKREAEVLFWVAKDQSTNEVAKHLGISDRTVKKHLENVYEKFGVQTRLAAVMYVLNHLGIITQ</sequence>
<keyword evidence="2" id="KW-0238">DNA-binding</keyword>
<evidence type="ECO:0000256" key="1">
    <source>
        <dbReference type="ARBA" id="ARBA00023015"/>
    </source>
</evidence>
<dbReference type="Proteomes" id="UP000621307">
    <property type="component" value="Unassembled WGS sequence"/>
</dbReference>
<protein>
    <submittedName>
        <fullName evidence="5">Helix-turn-helix transcriptional regulator</fullName>
    </submittedName>
</protein>
<dbReference type="Gene3D" id="1.10.10.10">
    <property type="entry name" value="Winged helix-like DNA-binding domain superfamily/Winged helix DNA-binding domain"/>
    <property type="match status" value="1"/>
</dbReference>
<gene>
    <name evidence="5" type="ORF">H6G14_13800</name>
</gene>
<dbReference type="EMBL" id="JACJQL010000017">
    <property type="protein sequence ID" value="MBD2252372.1"/>
    <property type="molecule type" value="Genomic_DNA"/>
</dbReference>
<dbReference type="PANTHER" id="PTHR44688:SF16">
    <property type="entry name" value="DNA-BINDING TRANSCRIPTIONAL ACTIVATOR DEVR_DOSR"/>
    <property type="match status" value="1"/>
</dbReference>
<accession>A0ABR8BE43</accession>
<dbReference type="Pfam" id="PF00196">
    <property type="entry name" value="GerE"/>
    <property type="match status" value="1"/>
</dbReference>
<keyword evidence="3" id="KW-0804">Transcription</keyword>
<dbReference type="InterPro" id="IPR016032">
    <property type="entry name" value="Sig_transdc_resp-reg_C-effctor"/>
</dbReference>
<evidence type="ECO:0000256" key="2">
    <source>
        <dbReference type="ARBA" id="ARBA00023125"/>
    </source>
</evidence>
<reference evidence="5 6" key="1">
    <citation type="journal article" date="2020" name="ISME J.">
        <title>Comparative genomics reveals insights into cyanobacterial evolution and habitat adaptation.</title>
        <authorList>
            <person name="Chen M.Y."/>
            <person name="Teng W.K."/>
            <person name="Zhao L."/>
            <person name="Hu C.X."/>
            <person name="Zhou Y.K."/>
            <person name="Han B.P."/>
            <person name="Song L.R."/>
            <person name="Shu W.S."/>
        </authorList>
    </citation>
    <scope>NUCLEOTIDE SEQUENCE [LARGE SCALE GENOMIC DNA]</scope>
    <source>
        <strain evidence="5 6">FACHB-3921</strain>
    </source>
</reference>
<evidence type="ECO:0000256" key="3">
    <source>
        <dbReference type="ARBA" id="ARBA00023163"/>
    </source>
</evidence>
<dbReference type="CDD" id="cd06170">
    <property type="entry name" value="LuxR_C_like"/>
    <property type="match status" value="1"/>
</dbReference>
<proteinExistence type="predicted"/>
<keyword evidence="1" id="KW-0805">Transcription regulation</keyword>
<evidence type="ECO:0000259" key="4">
    <source>
        <dbReference type="PROSITE" id="PS50043"/>
    </source>
</evidence>
<dbReference type="PRINTS" id="PR00038">
    <property type="entry name" value="HTHLUXR"/>
</dbReference>
<name>A0ABR8BE43_9NOSO</name>
<comment type="caution">
    <text evidence="5">The sequence shown here is derived from an EMBL/GenBank/DDBJ whole genome shotgun (WGS) entry which is preliminary data.</text>
</comment>